<dbReference type="InterPro" id="IPR002716">
    <property type="entry name" value="PIN_dom"/>
</dbReference>
<name>A0ABP6SRP1_9ACTN</name>
<keyword evidence="1" id="KW-0540">Nuclease</keyword>
<proteinExistence type="predicted"/>
<gene>
    <name evidence="6" type="ORF">GCM10020369_07330</name>
</gene>
<feature type="domain" description="PIN" evidence="5">
    <location>
        <begin position="4"/>
        <end position="118"/>
    </location>
</feature>
<evidence type="ECO:0000259" key="5">
    <source>
        <dbReference type="Pfam" id="PF01850"/>
    </source>
</evidence>
<comment type="caution">
    <text evidence="6">The sequence shown here is derived from an EMBL/GenBank/DDBJ whole genome shotgun (WGS) entry which is preliminary data.</text>
</comment>
<evidence type="ECO:0000256" key="3">
    <source>
        <dbReference type="ARBA" id="ARBA00022801"/>
    </source>
</evidence>
<dbReference type="Gene3D" id="3.40.50.1010">
    <property type="entry name" value="5'-nuclease"/>
    <property type="match status" value="1"/>
</dbReference>
<keyword evidence="7" id="KW-1185">Reference proteome</keyword>
<reference evidence="7" key="1">
    <citation type="journal article" date="2019" name="Int. J. Syst. Evol. Microbiol.">
        <title>The Global Catalogue of Microorganisms (GCM) 10K type strain sequencing project: providing services to taxonomists for standard genome sequencing and annotation.</title>
        <authorList>
            <consortium name="The Broad Institute Genomics Platform"/>
            <consortium name="The Broad Institute Genome Sequencing Center for Infectious Disease"/>
            <person name="Wu L."/>
            <person name="Ma J."/>
        </authorList>
    </citation>
    <scope>NUCLEOTIDE SEQUENCE [LARGE SCALE GENOMIC DNA]</scope>
    <source>
        <strain evidence="7">JCM 9458</strain>
    </source>
</reference>
<dbReference type="EMBL" id="BAAAYN010000004">
    <property type="protein sequence ID" value="GAA3383033.1"/>
    <property type="molecule type" value="Genomic_DNA"/>
</dbReference>
<dbReference type="PANTHER" id="PTHR36173:SF2">
    <property type="entry name" value="RIBONUCLEASE VAPC16"/>
    <property type="match status" value="1"/>
</dbReference>
<keyword evidence="3" id="KW-0378">Hydrolase</keyword>
<sequence length="124" mass="13843">MSLLLDTHVALWALAAPDELSDEFLDRLRHDPDIYLSPVTLWEITIKQAARMLAGPADLAELVRDLGFRELPITHSHALLAGRLPLHHRDPFDRVLVAQATVEGLTLATRDEHIPKYDVAVLAV</sequence>
<keyword evidence="2" id="KW-0479">Metal-binding</keyword>
<dbReference type="SUPFAM" id="SSF88723">
    <property type="entry name" value="PIN domain-like"/>
    <property type="match status" value="1"/>
</dbReference>
<evidence type="ECO:0000256" key="1">
    <source>
        <dbReference type="ARBA" id="ARBA00022722"/>
    </source>
</evidence>
<keyword evidence="4" id="KW-0460">Magnesium</keyword>
<accession>A0ABP6SRP1</accession>
<organism evidence="6 7">
    <name type="scientific">Cryptosporangium minutisporangium</name>
    <dbReference type="NCBI Taxonomy" id="113569"/>
    <lineage>
        <taxon>Bacteria</taxon>
        <taxon>Bacillati</taxon>
        <taxon>Actinomycetota</taxon>
        <taxon>Actinomycetes</taxon>
        <taxon>Cryptosporangiales</taxon>
        <taxon>Cryptosporangiaceae</taxon>
        <taxon>Cryptosporangium</taxon>
    </lineage>
</organism>
<dbReference type="InterPro" id="IPR052919">
    <property type="entry name" value="TA_system_RNase"/>
</dbReference>
<evidence type="ECO:0000313" key="7">
    <source>
        <dbReference type="Proteomes" id="UP001501676"/>
    </source>
</evidence>
<evidence type="ECO:0000313" key="6">
    <source>
        <dbReference type="EMBL" id="GAA3383033.1"/>
    </source>
</evidence>
<protein>
    <submittedName>
        <fullName evidence="6">Type II toxin-antitoxin system VapC family toxin</fullName>
    </submittedName>
</protein>
<dbReference type="InterPro" id="IPR029060">
    <property type="entry name" value="PIN-like_dom_sf"/>
</dbReference>
<evidence type="ECO:0000256" key="2">
    <source>
        <dbReference type="ARBA" id="ARBA00022723"/>
    </source>
</evidence>
<dbReference type="PANTHER" id="PTHR36173">
    <property type="entry name" value="RIBONUCLEASE VAPC16-RELATED"/>
    <property type="match status" value="1"/>
</dbReference>
<dbReference type="RefSeq" id="WP_345726499.1">
    <property type="nucleotide sequence ID" value="NZ_BAAAYN010000004.1"/>
</dbReference>
<dbReference type="InterPro" id="IPR041705">
    <property type="entry name" value="PIN_Sll0205"/>
</dbReference>
<evidence type="ECO:0000256" key="4">
    <source>
        <dbReference type="ARBA" id="ARBA00022842"/>
    </source>
</evidence>
<dbReference type="Proteomes" id="UP001501676">
    <property type="component" value="Unassembled WGS sequence"/>
</dbReference>
<dbReference type="CDD" id="cd09872">
    <property type="entry name" value="PIN_Sll0205-like"/>
    <property type="match status" value="1"/>
</dbReference>
<dbReference type="Pfam" id="PF01850">
    <property type="entry name" value="PIN"/>
    <property type="match status" value="1"/>
</dbReference>